<keyword evidence="1" id="KW-0472">Membrane</keyword>
<reference evidence="3" key="1">
    <citation type="submission" date="2021-03" db="EMBL/GenBank/DDBJ databases">
        <authorList>
            <person name="Tagirdzhanova G."/>
        </authorList>
    </citation>
    <scope>NUCLEOTIDE SEQUENCE</scope>
</reference>
<keyword evidence="4" id="KW-1185">Reference proteome</keyword>
<dbReference type="OrthoDB" id="4744521at2759"/>
<dbReference type="InterPro" id="IPR005804">
    <property type="entry name" value="FA_desaturase_dom"/>
</dbReference>
<protein>
    <recommendedName>
        <fullName evidence="2">Fatty acid desaturase domain-containing protein</fullName>
    </recommendedName>
</protein>
<feature type="transmembrane region" description="Helical" evidence="1">
    <location>
        <begin position="26"/>
        <end position="47"/>
    </location>
</feature>
<keyword evidence="1" id="KW-0812">Transmembrane</keyword>
<comment type="caution">
    <text evidence="3">The sequence shown here is derived from an EMBL/GenBank/DDBJ whole genome shotgun (WGS) entry which is preliminary data.</text>
</comment>
<feature type="transmembrane region" description="Helical" evidence="1">
    <location>
        <begin position="149"/>
        <end position="166"/>
    </location>
</feature>
<accession>A0A8H3J986</accession>
<dbReference type="AlphaFoldDB" id="A0A8H3J986"/>
<gene>
    <name evidence="3" type="ORF">ALECFALPRED_010015</name>
</gene>
<proteinExistence type="predicted"/>
<dbReference type="GO" id="GO:0006629">
    <property type="term" value="P:lipid metabolic process"/>
    <property type="evidence" value="ECO:0007669"/>
    <property type="project" value="InterPro"/>
</dbReference>
<keyword evidence="1" id="KW-1133">Transmembrane helix</keyword>
<organism evidence="3 4">
    <name type="scientific">Alectoria fallacina</name>
    <dbReference type="NCBI Taxonomy" id="1903189"/>
    <lineage>
        <taxon>Eukaryota</taxon>
        <taxon>Fungi</taxon>
        <taxon>Dikarya</taxon>
        <taxon>Ascomycota</taxon>
        <taxon>Pezizomycotina</taxon>
        <taxon>Lecanoromycetes</taxon>
        <taxon>OSLEUM clade</taxon>
        <taxon>Lecanoromycetidae</taxon>
        <taxon>Lecanorales</taxon>
        <taxon>Lecanorineae</taxon>
        <taxon>Parmeliaceae</taxon>
        <taxon>Alectoria</taxon>
    </lineage>
</organism>
<sequence length="330" mass="37754">MIAQDVSIQQALTTAKAYRARDSSKASVAIASNYLISASCIVIVQWASGTSHLSAAGSRALYLLSTVIIASRMRALENLVHEASHHNLFPSAHLHRRLQFLYAFPIFRVLEDYRRSHLVHHKHLGDPQKDPDAVRLYNLGLDRLPERPVWYLLGVPMTGYLTYEYMTTTFREFWESPSSRLSKSVFWVVVMLAVGCTATLQYFAYYYMIPFLVILPVMRYWAEASEHLGLDLRRDFGSSRTNIGFLHTWCINPHNDGYHAVHHLCSQIPFHLLPEAHQHLMKASNEFAKKTAISYGMLETFKQIATKKTIFRKSNRTEQPSIAVSLTQHT</sequence>
<feature type="domain" description="Fatty acid desaturase" evidence="2">
    <location>
        <begin position="61"/>
        <end position="283"/>
    </location>
</feature>
<dbReference type="Pfam" id="PF00487">
    <property type="entry name" value="FA_desaturase"/>
    <property type="match status" value="1"/>
</dbReference>
<name>A0A8H3J986_9LECA</name>
<evidence type="ECO:0000313" key="3">
    <source>
        <dbReference type="EMBL" id="CAF9942773.1"/>
    </source>
</evidence>
<evidence type="ECO:0000313" key="4">
    <source>
        <dbReference type="Proteomes" id="UP000664203"/>
    </source>
</evidence>
<dbReference type="Proteomes" id="UP000664203">
    <property type="component" value="Unassembled WGS sequence"/>
</dbReference>
<dbReference type="EMBL" id="CAJPDR010000808">
    <property type="protein sequence ID" value="CAF9942773.1"/>
    <property type="molecule type" value="Genomic_DNA"/>
</dbReference>
<evidence type="ECO:0000256" key="1">
    <source>
        <dbReference type="SAM" id="Phobius"/>
    </source>
</evidence>
<feature type="transmembrane region" description="Helical" evidence="1">
    <location>
        <begin position="186"/>
        <end position="209"/>
    </location>
</feature>
<evidence type="ECO:0000259" key="2">
    <source>
        <dbReference type="Pfam" id="PF00487"/>
    </source>
</evidence>